<protein>
    <recommendedName>
        <fullName evidence="3">F-box domain-containing protein</fullName>
    </recommendedName>
</protein>
<dbReference type="InterPro" id="IPR036047">
    <property type="entry name" value="F-box-like_dom_sf"/>
</dbReference>
<keyword evidence="2" id="KW-1185">Reference proteome</keyword>
<dbReference type="EnsemblPlants" id="HORVU.MOREX.r3.3HG0325670.1">
    <property type="protein sequence ID" value="HORVU.MOREX.r3.3HG0325670.1.CDS1"/>
    <property type="gene ID" value="HORVU.MOREX.r3.3HG0325670"/>
</dbReference>
<reference evidence="2" key="1">
    <citation type="journal article" date="2012" name="Nature">
        <title>A physical, genetic and functional sequence assembly of the barley genome.</title>
        <authorList>
            <consortium name="The International Barley Genome Sequencing Consortium"/>
            <person name="Mayer K.F."/>
            <person name="Waugh R."/>
            <person name="Brown J.W."/>
            <person name="Schulman A."/>
            <person name="Langridge P."/>
            <person name="Platzer M."/>
            <person name="Fincher G.B."/>
            <person name="Muehlbauer G.J."/>
            <person name="Sato K."/>
            <person name="Close T.J."/>
            <person name="Wise R.P."/>
            <person name="Stein N."/>
        </authorList>
    </citation>
    <scope>NUCLEOTIDE SEQUENCE [LARGE SCALE GENOMIC DNA]</scope>
    <source>
        <strain evidence="2">cv. Morex</strain>
    </source>
</reference>
<name>A0A8I6XK84_HORVV</name>
<dbReference type="PANTHER" id="PTHR31264">
    <property type="entry name" value="OS07G0554500 PROTEIN-RELATED"/>
    <property type="match status" value="1"/>
</dbReference>
<dbReference type="Gramene" id="HORVU.MOREX.r3.3HG0325670.1">
    <property type="protein sequence ID" value="HORVU.MOREX.r3.3HG0325670.1.CDS1"/>
    <property type="gene ID" value="HORVU.MOREX.r3.3HG0325670"/>
</dbReference>
<reference evidence="1" key="3">
    <citation type="submission" date="2022-01" db="UniProtKB">
        <authorList>
            <consortium name="EnsemblPlants"/>
        </authorList>
    </citation>
    <scope>IDENTIFICATION</scope>
    <source>
        <strain evidence="1">subsp. vulgare</strain>
    </source>
</reference>
<dbReference type="Proteomes" id="UP000011116">
    <property type="component" value="Chromosome 3H"/>
</dbReference>
<dbReference type="SUPFAM" id="SSF81383">
    <property type="entry name" value="F-box domain"/>
    <property type="match status" value="1"/>
</dbReference>
<dbReference type="PANTHER" id="PTHR31264:SF32">
    <property type="entry name" value="F-BOX DOMAIN-CONTAINING PROTEIN"/>
    <property type="match status" value="1"/>
</dbReference>
<dbReference type="AlphaFoldDB" id="A0A8I6XK84"/>
<evidence type="ECO:0000313" key="2">
    <source>
        <dbReference type="Proteomes" id="UP000011116"/>
    </source>
</evidence>
<evidence type="ECO:0000313" key="1">
    <source>
        <dbReference type="EnsemblPlants" id="HORVU.MOREX.r3.3HG0325670.1.CDS1"/>
    </source>
</evidence>
<gene>
    <name evidence="1" type="primary">LOC123442255</name>
</gene>
<reference evidence="1" key="2">
    <citation type="submission" date="2020-10" db="EMBL/GenBank/DDBJ databases">
        <authorList>
            <person name="Scholz U."/>
            <person name="Mascher M."/>
            <person name="Fiebig A."/>
        </authorList>
    </citation>
    <scope>NUCLEOTIDE SEQUENCE [LARGE SCALE GENOMIC DNA]</scope>
    <source>
        <strain evidence="1">cv. Morex</strain>
    </source>
</reference>
<accession>A0A8I6XK84</accession>
<proteinExistence type="predicted"/>
<evidence type="ECO:0008006" key="3">
    <source>
        <dbReference type="Google" id="ProtNLM"/>
    </source>
</evidence>
<sequence>MAPPPIFRTQDELLEEIFFRLTTAADLASASAACAPFRRLITDHGFLRRYRALHPPPLIGVLDNGTLVPAQPPHPSAVAARAFAGFDFSCKSFLPTKSGRAWLQLDFLDGRALLAGVLESDPAAMVLNRHQLLFSDIAVCDPVHRRYVLLPAVPCELTALVPKHDLLHLEAFLAPGDDEEDPLSFRVMCLAQRRSNRVLLVSSSSLGGQWHSFTFDQHQGGLFGRQLVHGYFCWYSPFPKKLLLLDIHSIELSAVSLPPELRESYGFVIVEAAQGMLGMLTIVDGGDNEDGRALLKYSIPRNNQWHLEKFILLPVEHMYMLGVAGGYALLATDCTTPSQGKRRFFSVDVKTLQVELFGEGSLGGELYSGFPPSLCAPTI</sequence>
<organism evidence="1 2">
    <name type="scientific">Hordeum vulgare subsp. vulgare</name>
    <name type="common">Domesticated barley</name>
    <dbReference type="NCBI Taxonomy" id="112509"/>
    <lineage>
        <taxon>Eukaryota</taxon>
        <taxon>Viridiplantae</taxon>
        <taxon>Streptophyta</taxon>
        <taxon>Embryophyta</taxon>
        <taxon>Tracheophyta</taxon>
        <taxon>Spermatophyta</taxon>
        <taxon>Magnoliopsida</taxon>
        <taxon>Liliopsida</taxon>
        <taxon>Poales</taxon>
        <taxon>Poaceae</taxon>
        <taxon>BOP clade</taxon>
        <taxon>Pooideae</taxon>
        <taxon>Triticodae</taxon>
        <taxon>Triticeae</taxon>
        <taxon>Hordeinae</taxon>
        <taxon>Hordeum</taxon>
    </lineage>
</organism>